<sequence length="252" mass="29358">MTKFTLYTKYEFVKMILLQEIVVRYVWALCIIPLICFAGPHVCLLFQVPPLFFFTGIIRFLREPQPTPSPEDLYFVFFTGILRQIFTLVNIPCSLSDMHGLVVQIVDKYRPLTHSAFHTMMWDSASSTSTSFLVVHDVLQQHDKLRNLLPIDALFDHARLAFVEQGNVPKALDSENTVDFETRISPTEKRRKSCLRILTLIHEIRSRRTDTGETDWNQTPSFDSEEVNPTERVTRDHFDHTIFESDLLFFIV</sequence>
<evidence type="ECO:0000256" key="1">
    <source>
        <dbReference type="SAM" id="MobiDB-lite"/>
    </source>
</evidence>
<protein>
    <submittedName>
        <fullName evidence="3">Uncharacterized protein</fullName>
    </submittedName>
</protein>
<organism evidence="3 4">
    <name type="scientific">Blattamonas nauphoetae</name>
    <dbReference type="NCBI Taxonomy" id="2049346"/>
    <lineage>
        <taxon>Eukaryota</taxon>
        <taxon>Metamonada</taxon>
        <taxon>Preaxostyla</taxon>
        <taxon>Oxymonadida</taxon>
        <taxon>Blattamonas</taxon>
    </lineage>
</organism>
<keyword evidence="4" id="KW-1185">Reference proteome</keyword>
<evidence type="ECO:0000313" key="3">
    <source>
        <dbReference type="EMBL" id="KAK2961963.1"/>
    </source>
</evidence>
<evidence type="ECO:0000256" key="2">
    <source>
        <dbReference type="SAM" id="Phobius"/>
    </source>
</evidence>
<keyword evidence="2" id="KW-1133">Transmembrane helix</keyword>
<keyword evidence="2" id="KW-0812">Transmembrane</keyword>
<proteinExistence type="predicted"/>
<reference evidence="3 4" key="1">
    <citation type="journal article" date="2022" name="bioRxiv">
        <title>Genomics of Preaxostyla Flagellates Illuminates Evolutionary Transitions and the Path Towards Mitochondrial Loss.</title>
        <authorList>
            <person name="Novak L.V.F."/>
            <person name="Treitli S.C."/>
            <person name="Pyrih J."/>
            <person name="Halakuc P."/>
            <person name="Pipaliya S.V."/>
            <person name="Vacek V."/>
            <person name="Brzon O."/>
            <person name="Soukal P."/>
            <person name="Eme L."/>
            <person name="Dacks J.B."/>
            <person name="Karnkowska A."/>
            <person name="Elias M."/>
            <person name="Hampl V."/>
        </authorList>
    </citation>
    <scope>NUCLEOTIDE SEQUENCE [LARGE SCALE GENOMIC DNA]</scope>
    <source>
        <strain evidence="3">NAU3</strain>
        <tissue evidence="3">Gut</tissue>
    </source>
</reference>
<name>A0ABQ9YDX9_9EUKA</name>
<feature type="transmembrane region" description="Helical" evidence="2">
    <location>
        <begin position="21"/>
        <end position="38"/>
    </location>
</feature>
<evidence type="ECO:0000313" key="4">
    <source>
        <dbReference type="Proteomes" id="UP001281761"/>
    </source>
</evidence>
<gene>
    <name evidence="3" type="ORF">BLNAU_3019</name>
</gene>
<feature type="region of interest" description="Disordered" evidence="1">
    <location>
        <begin position="210"/>
        <end position="230"/>
    </location>
</feature>
<dbReference type="EMBL" id="JARBJD010000013">
    <property type="protein sequence ID" value="KAK2961963.1"/>
    <property type="molecule type" value="Genomic_DNA"/>
</dbReference>
<keyword evidence="2" id="KW-0472">Membrane</keyword>
<dbReference type="Proteomes" id="UP001281761">
    <property type="component" value="Unassembled WGS sequence"/>
</dbReference>
<comment type="caution">
    <text evidence="3">The sequence shown here is derived from an EMBL/GenBank/DDBJ whole genome shotgun (WGS) entry which is preliminary data.</text>
</comment>
<accession>A0ABQ9YDX9</accession>